<feature type="transmembrane region" description="Helical" evidence="2">
    <location>
        <begin position="258"/>
        <end position="281"/>
    </location>
</feature>
<feature type="transmembrane region" description="Helical" evidence="2">
    <location>
        <begin position="44"/>
        <end position="62"/>
    </location>
</feature>
<keyword evidence="5" id="KW-1185">Reference proteome</keyword>
<evidence type="ECO:0000313" key="4">
    <source>
        <dbReference type="EMBL" id="GCB81776.1"/>
    </source>
</evidence>
<feature type="domain" description="Major facilitator superfamily (MFS) profile" evidence="3">
    <location>
        <begin position="98"/>
        <end position="282"/>
    </location>
</feature>
<organism evidence="4 5">
    <name type="scientific">Scyliorhinus torazame</name>
    <name type="common">Cloudy catshark</name>
    <name type="synonym">Catulus torazame</name>
    <dbReference type="NCBI Taxonomy" id="75743"/>
    <lineage>
        <taxon>Eukaryota</taxon>
        <taxon>Metazoa</taxon>
        <taxon>Chordata</taxon>
        <taxon>Craniata</taxon>
        <taxon>Vertebrata</taxon>
        <taxon>Chondrichthyes</taxon>
        <taxon>Elasmobranchii</taxon>
        <taxon>Galeomorphii</taxon>
        <taxon>Galeoidea</taxon>
        <taxon>Carcharhiniformes</taxon>
        <taxon>Scyliorhinidae</taxon>
        <taxon>Scyliorhinus</taxon>
    </lineage>
</organism>
<keyword evidence="2" id="KW-0812">Transmembrane</keyword>
<keyword evidence="2" id="KW-0472">Membrane</keyword>
<protein>
    <recommendedName>
        <fullName evidence="3">Major facilitator superfamily (MFS) profile domain-containing protein</fullName>
    </recommendedName>
</protein>
<dbReference type="PANTHER" id="PTHR11360">
    <property type="entry name" value="MONOCARBOXYLATE TRANSPORTER"/>
    <property type="match status" value="1"/>
</dbReference>
<evidence type="ECO:0000313" key="5">
    <source>
        <dbReference type="Proteomes" id="UP000288216"/>
    </source>
</evidence>
<dbReference type="Gene3D" id="1.20.1250.20">
    <property type="entry name" value="MFS general substrate transporter like domains"/>
    <property type="match status" value="2"/>
</dbReference>
<dbReference type="PANTHER" id="PTHR11360:SF19">
    <property type="entry name" value="MONOCARBOXYLATE TRANSPORTER 13"/>
    <property type="match status" value="1"/>
</dbReference>
<feature type="non-terminal residue" evidence="4">
    <location>
        <position position="282"/>
    </location>
</feature>
<keyword evidence="2" id="KW-1133">Transmembrane helix</keyword>
<feature type="transmembrane region" description="Helical" evidence="2">
    <location>
        <begin position="12"/>
        <end position="32"/>
    </location>
</feature>
<comment type="subcellular location">
    <subcellularLocation>
        <location evidence="1">Membrane</location>
        <topology evidence="1">Multi-pass membrane protein</topology>
    </subcellularLocation>
</comment>
<dbReference type="InterPro" id="IPR020846">
    <property type="entry name" value="MFS_dom"/>
</dbReference>
<feature type="transmembrane region" description="Helical" evidence="2">
    <location>
        <begin position="139"/>
        <end position="159"/>
    </location>
</feature>
<evidence type="ECO:0000256" key="2">
    <source>
        <dbReference type="SAM" id="Phobius"/>
    </source>
</evidence>
<dbReference type="SUPFAM" id="SSF103473">
    <property type="entry name" value="MFS general substrate transporter"/>
    <property type="match status" value="1"/>
</dbReference>
<dbReference type="PROSITE" id="PS50850">
    <property type="entry name" value="MFS"/>
    <property type="match status" value="1"/>
</dbReference>
<dbReference type="GO" id="GO:0008028">
    <property type="term" value="F:monocarboxylic acid transmembrane transporter activity"/>
    <property type="evidence" value="ECO:0007669"/>
    <property type="project" value="TreeGrafter"/>
</dbReference>
<reference evidence="4 5" key="1">
    <citation type="journal article" date="2018" name="Nat. Ecol. Evol.">
        <title>Shark genomes provide insights into elasmobranch evolution and the origin of vertebrates.</title>
        <authorList>
            <person name="Hara Y"/>
            <person name="Yamaguchi K"/>
            <person name="Onimaru K"/>
            <person name="Kadota M"/>
            <person name="Koyanagi M"/>
            <person name="Keeley SD"/>
            <person name="Tatsumi K"/>
            <person name="Tanaka K"/>
            <person name="Motone F"/>
            <person name="Kageyama Y"/>
            <person name="Nozu R"/>
            <person name="Adachi N"/>
            <person name="Nishimura O"/>
            <person name="Nakagawa R"/>
            <person name="Tanegashima C"/>
            <person name="Kiyatake I"/>
            <person name="Matsumoto R"/>
            <person name="Murakumo K"/>
            <person name="Nishida K"/>
            <person name="Terakita A"/>
            <person name="Kuratani S"/>
            <person name="Sato K"/>
            <person name="Hyodo S Kuraku.S."/>
        </authorList>
    </citation>
    <scope>NUCLEOTIDE SEQUENCE [LARGE SCALE GENOMIC DNA]</scope>
</reference>
<dbReference type="GO" id="GO:0016020">
    <property type="term" value="C:membrane"/>
    <property type="evidence" value="ECO:0007669"/>
    <property type="project" value="UniProtKB-SubCell"/>
</dbReference>
<gene>
    <name evidence="4" type="ORF">scyTo_0022830</name>
</gene>
<dbReference type="AlphaFoldDB" id="A0A401Q8T0"/>
<accession>A0A401Q8T0</accession>
<dbReference type="InterPro" id="IPR011701">
    <property type="entry name" value="MFS"/>
</dbReference>
<comment type="caution">
    <text evidence="4">The sequence shown here is derived from an EMBL/GenBank/DDBJ whole genome shotgun (WGS) entry which is preliminary data.</text>
</comment>
<name>A0A401Q8T0_SCYTO</name>
<dbReference type="STRING" id="75743.A0A401Q8T0"/>
<proteinExistence type="predicted"/>
<evidence type="ECO:0000259" key="3">
    <source>
        <dbReference type="PROSITE" id="PS50850"/>
    </source>
</evidence>
<dbReference type="InterPro" id="IPR050327">
    <property type="entry name" value="Proton-linked_MCT"/>
</dbReference>
<feature type="transmembrane region" description="Helical" evidence="2">
    <location>
        <begin position="171"/>
        <end position="188"/>
    </location>
</feature>
<dbReference type="EMBL" id="BFAA01024347">
    <property type="protein sequence ID" value="GCB81776.1"/>
    <property type="molecule type" value="Genomic_DNA"/>
</dbReference>
<feature type="transmembrane region" description="Helical" evidence="2">
    <location>
        <begin position="106"/>
        <end position="127"/>
    </location>
</feature>
<evidence type="ECO:0000256" key="1">
    <source>
        <dbReference type="ARBA" id="ARBA00004141"/>
    </source>
</evidence>
<dbReference type="OMA" id="CTLGYVN"/>
<feature type="transmembrane region" description="Helical" evidence="2">
    <location>
        <begin position="194"/>
        <end position="216"/>
    </location>
</feature>
<dbReference type="Pfam" id="PF07690">
    <property type="entry name" value="MFS_1"/>
    <property type="match status" value="1"/>
</dbReference>
<dbReference type="Proteomes" id="UP000288216">
    <property type="component" value="Unassembled WGS sequence"/>
</dbReference>
<dbReference type="InterPro" id="IPR036259">
    <property type="entry name" value="MFS_trans_sf"/>
</dbReference>
<dbReference type="OrthoDB" id="2213137at2759"/>
<feature type="transmembrane region" description="Helical" evidence="2">
    <location>
        <begin position="228"/>
        <end position="246"/>
    </location>
</feature>
<sequence length="282" mass="30332">MIAKYFKRRRSLATGLAFTGVGVASFFFSPLFQLLIDGYGWRGALQILSAMMLNLCVCAALLRPITLTEDLPAAPGALPDNGAKRTACWGKVTSAFDLTLFLHRGFMVYSFAMTLMTTGFFVPYIHLVPHGKNLGLSDYEAAFLMSVSAITETVARLFSGWVADIQLIRKIHMLFLWGVLTGVSLLLIPSGNSYSSLIGLSLLYGFCSGGLAPLFFSTLPEIVGIGRILNATGLFLMIMSIGGLLGPPLSGFLEDVTGSYTVSFMTAGSFILAGSLTLFFLP</sequence>